<protein>
    <submittedName>
        <fullName evidence="1">Uncharacterized protein</fullName>
    </submittedName>
</protein>
<dbReference type="RefSeq" id="WP_377338193.1">
    <property type="nucleotide sequence ID" value="NZ_JBHLUE010000008.1"/>
</dbReference>
<dbReference type="Proteomes" id="UP001589894">
    <property type="component" value="Unassembled WGS sequence"/>
</dbReference>
<keyword evidence="2" id="KW-1185">Reference proteome</keyword>
<proteinExistence type="predicted"/>
<evidence type="ECO:0000313" key="1">
    <source>
        <dbReference type="EMBL" id="MFC0564869.1"/>
    </source>
</evidence>
<gene>
    <name evidence="1" type="ORF">ACFFHU_12085</name>
</gene>
<sequence length="121" mass="13836">MIRDGYLARWQGREYEASPDGDRVRIYLSEPAEGFAEVHPGRYVRVLPAGEAGELVYVRTVCSWRGHPFVVLAAEDGWLRLEYTGGRWPVAQSLGLETFEYGVYQGWVRASEVTDLREQRV</sequence>
<name>A0ABV6NVQ8_9ACTN</name>
<reference evidence="1 2" key="1">
    <citation type="submission" date="2024-09" db="EMBL/GenBank/DDBJ databases">
        <authorList>
            <person name="Sun Q."/>
            <person name="Mori K."/>
        </authorList>
    </citation>
    <scope>NUCLEOTIDE SEQUENCE [LARGE SCALE GENOMIC DNA]</scope>
    <source>
        <strain evidence="1 2">TBRC 2205</strain>
    </source>
</reference>
<comment type="caution">
    <text evidence="1">The sequence shown here is derived from an EMBL/GenBank/DDBJ whole genome shotgun (WGS) entry which is preliminary data.</text>
</comment>
<dbReference type="EMBL" id="JBHLUE010000008">
    <property type="protein sequence ID" value="MFC0564869.1"/>
    <property type="molecule type" value="Genomic_DNA"/>
</dbReference>
<organism evidence="1 2">
    <name type="scientific">Plantactinospora siamensis</name>
    <dbReference type="NCBI Taxonomy" id="555372"/>
    <lineage>
        <taxon>Bacteria</taxon>
        <taxon>Bacillati</taxon>
        <taxon>Actinomycetota</taxon>
        <taxon>Actinomycetes</taxon>
        <taxon>Micromonosporales</taxon>
        <taxon>Micromonosporaceae</taxon>
        <taxon>Plantactinospora</taxon>
    </lineage>
</organism>
<accession>A0ABV6NVQ8</accession>
<evidence type="ECO:0000313" key="2">
    <source>
        <dbReference type="Proteomes" id="UP001589894"/>
    </source>
</evidence>